<dbReference type="SMART" id="SM00355">
    <property type="entry name" value="ZnF_C2H2"/>
    <property type="match status" value="6"/>
</dbReference>
<evidence type="ECO:0000259" key="11">
    <source>
        <dbReference type="PROSITE" id="PS51915"/>
    </source>
</evidence>
<keyword evidence="7" id="KW-0539">Nucleus</keyword>
<dbReference type="Pfam" id="PF07776">
    <property type="entry name" value="zf-AD"/>
    <property type="match status" value="1"/>
</dbReference>
<comment type="caution">
    <text evidence="12">The sequence shown here is derived from an EMBL/GenBank/DDBJ whole genome shotgun (WGS) entry which is preliminary data.</text>
</comment>
<dbReference type="InterPro" id="IPR050589">
    <property type="entry name" value="Ikaros_C2H2-ZF"/>
</dbReference>
<dbReference type="SMART" id="SM00868">
    <property type="entry name" value="zf-AD"/>
    <property type="match status" value="1"/>
</dbReference>
<dbReference type="Pfam" id="PF00096">
    <property type="entry name" value="zf-C2H2"/>
    <property type="match status" value="1"/>
</dbReference>
<evidence type="ECO:0000256" key="6">
    <source>
        <dbReference type="ARBA" id="ARBA00023125"/>
    </source>
</evidence>
<dbReference type="InterPro" id="IPR036236">
    <property type="entry name" value="Znf_C2H2_sf"/>
</dbReference>
<dbReference type="PROSITE" id="PS50157">
    <property type="entry name" value="ZINC_FINGER_C2H2_2"/>
    <property type="match status" value="4"/>
</dbReference>
<evidence type="ECO:0000256" key="3">
    <source>
        <dbReference type="ARBA" id="ARBA00022737"/>
    </source>
</evidence>
<feature type="domain" description="C2H2-type" evidence="10">
    <location>
        <begin position="450"/>
        <end position="477"/>
    </location>
</feature>
<feature type="domain" description="C2H2-type" evidence="10">
    <location>
        <begin position="562"/>
        <end position="580"/>
    </location>
</feature>
<dbReference type="PANTHER" id="PTHR24404:SF114">
    <property type="entry name" value="KLUMPFUSS, ISOFORM B-RELATED"/>
    <property type="match status" value="1"/>
</dbReference>
<dbReference type="InterPro" id="IPR013087">
    <property type="entry name" value="Znf_C2H2_type"/>
</dbReference>
<evidence type="ECO:0000256" key="2">
    <source>
        <dbReference type="ARBA" id="ARBA00022723"/>
    </source>
</evidence>
<dbReference type="GO" id="GO:0008270">
    <property type="term" value="F:zinc ion binding"/>
    <property type="evidence" value="ECO:0007669"/>
    <property type="project" value="UniProtKB-UniRule"/>
</dbReference>
<dbReference type="InterPro" id="IPR012934">
    <property type="entry name" value="Znf_AD"/>
</dbReference>
<dbReference type="GO" id="GO:0003700">
    <property type="term" value="F:DNA-binding transcription factor activity"/>
    <property type="evidence" value="ECO:0007669"/>
    <property type="project" value="TreeGrafter"/>
</dbReference>
<keyword evidence="13" id="KW-1185">Reference proteome</keyword>
<comment type="subcellular location">
    <subcellularLocation>
        <location evidence="1">Nucleus</location>
    </subcellularLocation>
</comment>
<reference evidence="12" key="2">
    <citation type="submission" date="2017-10" db="EMBL/GenBank/DDBJ databases">
        <title>Ladona fulva Genome sequencing and assembly.</title>
        <authorList>
            <person name="Murali S."/>
            <person name="Richards S."/>
            <person name="Bandaranaike D."/>
            <person name="Bellair M."/>
            <person name="Blankenburg K."/>
            <person name="Chao H."/>
            <person name="Dinh H."/>
            <person name="Doddapaneni H."/>
            <person name="Dugan-Rocha S."/>
            <person name="Elkadiri S."/>
            <person name="Gnanaolivu R."/>
            <person name="Hernandez B."/>
            <person name="Skinner E."/>
            <person name="Javaid M."/>
            <person name="Lee S."/>
            <person name="Li M."/>
            <person name="Ming W."/>
            <person name="Munidasa M."/>
            <person name="Muniz J."/>
            <person name="Nguyen L."/>
            <person name="Hughes D."/>
            <person name="Osuji N."/>
            <person name="Pu L.-L."/>
            <person name="Puazo M."/>
            <person name="Qu C."/>
            <person name="Quiroz J."/>
            <person name="Raj R."/>
            <person name="Weissenberger G."/>
            <person name="Xin Y."/>
            <person name="Zou X."/>
            <person name="Han Y."/>
            <person name="Worley K."/>
            <person name="Muzny D."/>
            <person name="Gibbs R."/>
        </authorList>
    </citation>
    <scope>NUCLEOTIDE SEQUENCE</scope>
    <source>
        <strain evidence="12">Sampled in the wild</strain>
    </source>
</reference>
<evidence type="ECO:0000256" key="9">
    <source>
        <dbReference type="PROSITE-ProRule" id="PRU01263"/>
    </source>
</evidence>
<accession>A0A8K0KQG6</accession>
<feature type="domain" description="C2H2-type" evidence="10">
    <location>
        <begin position="478"/>
        <end position="505"/>
    </location>
</feature>
<feature type="binding site" evidence="9">
    <location>
        <position position="32"/>
    </location>
    <ligand>
        <name>Zn(2+)</name>
        <dbReference type="ChEBI" id="CHEBI:29105"/>
    </ligand>
</feature>
<feature type="binding site" evidence="9">
    <location>
        <position position="82"/>
    </location>
    <ligand>
        <name>Zn(2+)</name>
        <dbReference type="ChEBI" id="CHEBI:29105"/>
    </ligand>
</feature>
<organism evidence="12 13">
    <name type="scientific">Ladona fulva</name>
    <name type="common">Scarce chaser dragonfly</name>
    <name type="synonym">Libellula fulva</name>
    <dbReference type="NCBI Taxonomy" id="123851"/>
    <lineage>
        <taxon>Eukaryota</taxon>
        <taxon>Metazoa</taxon>
        <taxon>Ecdysozoa</taxon>
        <taxon>Arthropoda</taxon>
        <taxon>Hexapoda</taxon>
        <taxon>Insecta</taxon>
        <taxon>Pterygota</taxon>
        <taxon>Palaeoptera</taxon>
        <taxon>Odonata</taxon>
        <taxon>Epiprocta</taxon>
        <taxon>Anisoptera</taxon>
        <taxon>Libelluloidea</taxon>
        <taxon>Libellulidae</taxon>
        <taxon>Ladona</taxon>
    </lineage>
</organism>
<dbReference type="AlphaFoldDB" id="A0A8K0KQG6"/>
<dbReference type="SUPFAM" id="SSF57667">
    <property type="entry name" value="beta-beta-alpha zinc fingers"/>
    <property type="match status" value="2"/>
</dbReference>
<evidence type="ECO:0000256" key="5">
    <source>
        <dbReference type="ARBA" id="ARBA00022833"/>
    </source>
</evidence>
<evidence type="ECO:0000259" key="10">
    <source>
        <dbReference type="PROSITE" id="PS50157"/>
    </source>
</evidence>
<dbReference type="EMBL" id="KZ309361">
    <property type="protein sequence ID" value="KAG8238508.1"/>
    <property type="molecule type" value="Genomic_DNA"/>
</dbReference>
<keyword evidence="6" id="KW-0238">DNA-binding</keyword>
<keyword evidence="3" id="KW-0677">Repeat</keyword>
<dbReference type="PANTHER" id="PTHR24404">
    <property type="entry name" value="ZINC FINGER PROTEIN"/>
    <property type="match status" value="1"/>
</dbReference>
<feature type="binding site" evidence="9">
    <location>
        <position position="35"/>
    </location>
    <ligand>
        <name>Zn(2+)</name>
        <dbReference type="ChEBI" id="CHEBI:29105"/>
    </ligand>
</feature>
<feature type="binding site" evidence="9">
    <location>
        <position position="79"/>
    </location>
    <ligand>
        <name>Zn(2+)</name>
        <dbReference type="ChEBI" id="CHEBI:29105"/>
    </ligand>
</feature>
<dbReference type="OrthoDB" id="6365676at2759"/>
<feature type="domain" description="ZAD" evidence="11">
    <location>
        <begin position="30"/>
        <end position="106"/>
    </location>
</feature>
<dbReference type="Proteomes" id="UP000792457">
    <property type="component" value="Unassembled WGS sequence"/>
</dbReference>
<dbReference type="Gene3D" id="3.30.160.60">
    <property type="entry name" value="Classic Zinc Finger"/>
    <property type="match status" value="3"/>
</dbReference>
<keyword evidence="4 8" id="KW-0863">Zinc-finger</keyword>
<dbReference type="Gene3D" id="3.40.1800.20">
    <property type="match status" value="1"/>
</dbReference>
<evidence type="ECO:0000256" key="8">
    <source>
        <dbReference type="PROSITE-ProRule" id="PRU00042"/>
    </source>
</evidence>
<dbReference type="SUPFAM" id="SSF57716">
    <property type="entry name" value="Glucocorticoid receptor-like (DNA-binding domain)"/>
    <property type="match status" value="1"/>
</dbReference>
<dbReference type="GO" id="GO:0006357">
    <property type="term" value="P:regulation of transcription by RNA polymerase II"/>
    <property type="evidence" value="ECO:0007669"/>
    <property type="project" value="TreeGrafter"/>
</dbReference>
<reference evidence="12" key="1">
    <citation type="submission" date="2013-04" db="EMBL/GenBank/DDBJ databases">
        <authorList>
            <person name="Qu J."/>
            <person name="Murali S.C."/>
            <person name="Bandaranaike D."/>
            <person name="Bellair M."/>
            <person name="Blankenburg K."/>
            <person name="Chao H."/>
            <person name="Dinh H."/>
            <person name="Doddapaneni H."/>
            <person name="Downs B."/>
            <person name="Dugan-Rocha S."/>
            <person name="Elkadiri S."/>
            <person name="Gnanaolivu R.D."/>
            <person name="Hernandez B."/>
            <person name="Javaid M."/>
            <person name="Jayaseelan J.C."/>
            <person name="Lee S."/>
            <person name="Li M."/>
            <person name="Ming W."/>
            <person name="Munidasa M."/>
            <person name="Muniz J."/>
            <person name="Nguyen L."/>
            <person name="Ongeri F."/>
            <person name="Osuji N."/>
            <person name="Pu L.-L."/>
            <person name="Puazo M."/>
            <person name="Qu C."/>
            <person name="Quiroz J."/>
            <person name="Raj R."/>
            <person name="Weissenberger G."/>
            <person name="Xin Y."/>
            <person name="Zou X."/>
            <person name="Han Y."/>
            <person name="Richards S."/>
            <person name="Worley K."/>
            <person name="Muzny D."/>
            <person name="Gibbs R."/>
        </authorList>
    </citation>
    <scope>NUCLEOTIDE SEQUENCE</scope>
    <source>
        <strain evidence="12">Sampled in the wild</strain>
    </source>
</reference>
<keyword evidence="2 9" id="KW-0479">Metal-binding</keyword>
<evidence type="ECO:0000313" key="12">
    <source>
        <dbReference type="EMBL" id="KAG8238508.1"/>
    </source>
</evidence>
<evidence type="ECO:0000256" key="7">
    <source>
        <dbReference type="ARBA" id="ARBA00023242"/>
    </source>
</evidence>
<name>A0A8K0KQG6_LADFU</name>
<evidence type="ECO:0000256" key="4">
    <source>
        <dbReference type="ARBA" id="ARBA00022771"/>
    </source>
</evidence>
<dbReference type="GO" id="GO:0000978">
    <property type="term" value="F:RNA polymerase II cis-regulatory region sequence-specific DNA binding"/>
    <property type="evidence" value="ECO:0007669"/>
    <property type="project" value="TreeGrafter"/>
</dbReference>
<feature type="domain" description="C2H2-type" evidence="10">
    <location>
        <begin position="396"/>
        <end position="414"/>
    </location>
</feature>
<dbReference type="PROSITE" id="PS51915">
    <property type="entry name" value="ZAD"/>
    <property type="match status" value="1"/>
</dbReference>
<evidence type="ECO:0000256" key="1">
    <source>
        <dbReference type="ARBA" id="ARBA00004123"/>
    </source>
</evidence>
<proteinExistence type="predicted"/>
<gene>
    <name evidence="12" type="ORF">J437_LFUL017807</name>
</gene>
<dbReference type="GO" id="GO:0005634">
    <property type="term" value="C:nucleus"/>
    <property type="evidence" value="ECO:0007669"/>
    <property type="project" value="UniProtKB-SubCell"/>
</dbReference>
<protein>
    <submittedName>
        <fullName evidence="12">Uncharacterized protein</fullName>
    </submittedName>
</protein>
<keyword evidence="5 9" id="KW-0862">Zinc</keyword>
<dbReference type="PROSITE" id="PS00028">
    <property type="entry name" value="ZINC_FINGER_C2H2_1"/>
    <property type="match status" value="2"/>
</dbReference>
<sequence length="599" mass="67743">MVSPSKFHYLVYRVLLNVHLMKMNVSDIFNSCRLCLGRSNSYVDIFDADGEIGFRAAEVINEILQLDVFKDDGYPETICSPCLYKILDFKRFKCTCLESKHKLQYAIAQKNGANHKCWTSNWHYSYSVQKSSEKPFGIVSSDNNNHSEVLCDDLANMKHPQNSQMFWMNDGLSLLSSSKTNPTPQVEVLLSTEIKGEMNVKLSSEQRDRNAAFYQAEDQSSKSSICVHDRIPKPEIEIPKIGVVKNEIDATKPGSQVQEGHSDNSCFVEYVSASNSISSSVKIEGNISGRNITNIGELVYKYEPVESSLISSCTNASSFPKISPEQLIMSKNCSISANPDRIAAKSFVGSQANLMSLFLKGEPGLFNDGSSQINSIPKVPVVISGSSYSIPESALFKCSECGKSFGDELLLKNHVGSGGCDKKVIYCIKCKKNISGLRRFQKHVAYCGIYRCPVCKNAYKGKVATRDHVRTHYPNRRYACSVCFERFEGRNDLILHVSSKHGSRSYKCDGCDRCYLKKAQYNKHILKCSRNVFICNMCNSPYLRKYPLKLHIWKYHMNFTLFKCNDCGQEFKQRKEFDLHFMNCNLKIELGKISYKFIS</sequence>
<evidence type="ECO:0000313" key="13">
    <source>
        <dbReference type="Proteomes" id="UP000792457"/>
    </source>
</evidence>